<proteinExistence type="predicted"/>
<reference evidence="1 2" key="1">
    <citation type="submission" date="2016-10" db="EMBL/GenBank/DDBJ databases">
        <authorList>
            <person name="de Groot N.N."/>
        </authorList>
    </citation>
    <scope>NUCLEOTIDE SEQUENCE [LARGE SCALE GENOMIC DNA]</scope>
    <source>
        <strain evidence="1 2">CGMCC 1.7005</strain>
    </source>
</reference>
<dbReference type="STRING" id="477690.SAMN05216474_2797"/>
<dbReference type="AlphaFoldDB" id="A0A1I7BG08"/>
<dbReference type="EMBL" id="FPAS01000005">
    <property type="protein sequence ID" value="SFT86051.1"/>
    <property type="molecule type" value="Genomic_DNA"/>
</dbReference>
<organism evidence="1 2">
    <name type="scientific">Lishizhenia tianjinensis</name>
    <dbReference type="NCBI Taxonomy" id="477690"/>
    <lineage>
        <taxon>Bacteria</taxon>
        <taxon>Pseudomonadati</taxon>
        <taxon>Bacteroidota</taxon>
        <taxon>Flavobacteriia</taxon>
        <taxon>Flavobacteriales</taxon>
        <taxon>Crocinitomicaceae</taxon>
        <taxon>Lishizhenia</taxon>
    </lineage>
</organism>
<protein>
    <submittedName>
        <fullName evidence="1">Uncharacterized protein</fullName>
    </submittedName>
</protein>
<name>A0A1I7BG08_9FLAO</name>
<dbReference type="Proteomes" id="UP000236454">
    <property type="component" value="Unassembled WGS sequence"/>
</dbReference>
<keyword evidence="2" id="KW-1185">Reference proteome</keyword>
<evidence type="ECO:0000313" key="2">
    <source>
        <dbReference type="Proteomes" id="UP000236454"/>
    </source>
</evidence>
<gene>
    <name evidence="1" type="ORF">SAMN05216474_2797</name>
</gene>
<evidence type="ECO:0000313" key="1">
    <source>
        <dbReference type="EMBL" id="SFT86051.1"/>
    </source>
</evidence>
<accession>A0A1I7BG08</accession>
<dbReference type="RefSeq" id="WP_090251916.1">
    <property type="nucleotide sequence ID" value="NZ_FPAS01000005.1"/>
</dbReference>
<sequence>MIQKQNKQPIEEALKEFGFEKMFIDHYRRTVSYQDENFRLELFNFRGADELRIAYNAAPNEMFNYQLLIKFFIDNLYDVEECCDLAHDLKTTFPLIKKLLLTSDKIDLSKNYEEKLKTHSGEIMKSLGFEGED</sequence>